<dbReference type="AlphaFoldDB" id="A0A6D2J4I4"/>
<dbReference type="PROSITE" id="PS50302">
    <property type="entry name" value="PUM"/>
    <property type="match status" value="1"/>
</dbReference>
<dbReference type="InterPro" id="IPR016024">
    <property type="entry name" value="ARM-type_fold"/>
</dbReference>
<keyword evidence="8" id="KW-1185">Reference proteome</keyword>
<gene>
    <name evidence="7" type="ORF">MERR_LOCUS22047</name>
</gene>
<name>A0A6D2J4I4_9BRAS</name>
<dbReference type="Proteomes" id="UP000467841">
    <property type="component" value="Unassembled WGS sequence"/>
</dbReference>
<dbReference type="SUPFAM" id="SSF48371">
    <property type="entry name" value="ARM repeat"/>
    <property type="match status" value="1"/>
</dbReference>
<dbReference type="EMBL" id="CACVBM020001151">
    <property type="protein sequence ID" value="CAA7034812.1"/>
    <property type="molecule type" value="Genomic_DNA"/>
</dbReference>
<evidence type="ECO:0000313" key="8">
    <source>
        <dbReference type="Proteomes" id="UP000467841"/>
    </source>
</evidence>
<proteinExistence type="predicted"/>
<dbReference type="GO" id="GO:0006417">
    <property type="term" value="P:regulation of translation"/>
    <property type="evidence" value="ECO:0007669"/>
    <property type="project" value="UniProtKB-KW"/>
</dbReference>
<dbReference type="PANTHER" id="PTHR12537">
    <property type="entry name" value="RNA BINDING PROTEIN PUMILIO-RELATED"/>
    <property type="match status" value="1"/>
</dbReference>
<evidence type="ECO:0000256" key="3">
    <source>
        <dbReference type="ARBA" id="ARBA00022737"/>
    </source>
</evidence>
<dbReference type="GO" id="GO:0003729">
    <property type="term" value="F:mRNA binding"/>
    <property type="evidence" value="ECO:0007669"/>
    <property type="project" value="TreeGrafter"/>
</dbReference>
<feature type="repeat" description="Pumilio" evidence="6">
    <location>
        <begin position="340"/>
        <end position="383"/>
    </location>
</feature>
<evidence type="ECO:0000256" key="2">
    <source>
        <dbReference type="ARBA" id="ARBA00022490"/>
    </source>
</evidence>
<evidence type="ECO:0008006" key="9">
    <source>
        <dbReference type="Google" id="ProtNLM"/>
    </source>
</evidence>
<accession>A0A6D2J4I4</accession>
<keyword evidence="4" id="KW-0810">Translation regulation</keyword>
<evidence type="ECO:0000313" key="7">
    <source>
        <dbReference type="EMBL" id="CAA7034812.1"/>
    </source>
</evidence>
<evidence type="ECO:0000256" key="1">
    <source>
        <dbReference type="ARBA" id="ARBA00004496"/>
    </source>
</evidence>
<keyword evidence="2" id="KW-0963">Cytoplasm</keyword>
<organism evidence="7 8">
    <name type="scientific">Microthlaspi erraticum</name>
    <dbReference type="NCBI Taxonomy" id="1685480"/>
    <lineage>
        <taxon>Eukaryota</taxon>
        <taxon>Viridiplantae</taxon>
        <taxon>Streptophyta</taxon>
        <taxon>Embryophyta</taxon>
        <taxon>Tracheophyta</taxon>
        <taxon>Spermatophyta</taxon>
        <taxon>Magnoliopsida</taxon>
        <taxon>eudicotyledons</taxon>
        <taxon>Gunneridae</taxon>
        <taxon>Pentapetalae</taxon>
        <taxon>rosids</taxon>
        <taxon>malvids</taxon>
        <taxon>Brassicales</taxon>
        <taxon>Brassicaceae</taxon>
        <taxon>Coluteocarpeae</taxon>
        <taxon>Microthlaspi</taxon>
    </lineage>
</organism>
<comment type="subcellular location">
    <subcellularLocation>
        <location evidence="1">Cytoplasm</location>
    </subcellularLocation>
</comment>
<dbReference type="InterPro" id="IPR001313">
    <property type="entry name" value="Pumilio_RNA-bd_rpt"/>
</dbReference>
<evidence type="ECO:0000256" key="5">
    <source>
        <dbReference type="ARBA" id="ARBA00022884"/>
    </source>
</evidence>
<evidence type="ECO:0000256" key="4">
    <source>
        <dbReference type="ARBA" id="ARBA00022845"/>
    </source>
</evidence>
<reference evidence="7" key="1">
    <citation type="submission" date="2020-01" db="EMBL/GenBank/DDBJ databases">
        <authorList>
            <person name="Mishra B."/>
        </authorList>
    </citation>
    <scope>NUCLEOTIDE SEQUENCE [LARGE SCALE GENOMIC DNA]</scope>
</reference>
<keyword evidence="3" id="KW-0677">Repeat</keyword>
<protein>
    <recommendedName>
        <fullName evidence="9">PUM-HD domain-containing protein</fullName>
    </recommendedName>
</protein>
<keyword evidence="5" id="KW-0694">RNA-binding</keyword>
<dbReference type="GO" id="GO:0005737">
    <property type="term" value="C:cytoplasm"/>
    <property type="evidence" value="ECO:0007669"/>
    <property type="project" value="UniProtKB-SubCell"/>
</dbReference>
<sequence length="411" mass="46820">MESIYYNFEPQTRGCHNHKVMTSSHKVYEDEFLRIVSASSDELHNFANTLTSDLDLFVEIMRDEVGLNRVMRILGISDHINTILFYPIMIKLPEIMTHERGKDLASRVLDVCHIHEKNMFLQTTYRHGLVLARDVNGCSTLKKAITIADDVFKSDFLKLVAWHAHSLSEDDLGISLIQHVLNLDYTRKTTEDDTRLHELMGEFDEIRPTCDTGELLKLASKLTSDSDLFVEFVKTKRGSLMVQITLGKSEEVDAVLWEAIKRSYTDLETNYLGHLIILRTISVSEKRGNLRVFEQILRLIGYNALYLSKEPNMGNVAVQLAINLHNLDYDDLALMFIVMEIVKCDDEDTLVRLAKDGYGNGVLKKTLQVAKEHMDNLFDDLVDKLKPLLDSLRGSRADNIVALISGQSLDD</sequence>
<evidence type="ECO:0000256" key="6">
    <source>
        <dbReference type="PROSITE-ProRule" id="PRU00317"/>
    </source>
</evidence>
<dbReference type="OrthoDB" id="1042190at2759"/>
<comment type="caution">
    <text evidence="7">The sequence shown here is derived from an EMBL/GenBank/DDBJ whole genome shotgun (WGS) entry which is preliminary data.</text>
</comment>
<dbReference type="Gene3D" id="1.25.10.10">
    <property type="entry name" value="Leucine-rich Repeat Variant"/>
    <property type="match status" value="1"/>
</dbReference>
<dbReference type="InterPro" id="IPR011989">
    <property type="entry name" value="ARM-like"/>
</dbReference>